<evidence type="ECO:0000313" key="1">
    <source>
        <dbReference type="EMBL" id="GAE29793.1"/>
    </source>
</evidence>
<sequence>MKATPLQSYNQSEISLIQDALRIYMGSVPITAARIILTDYIKVMKKGNQVQLDGMGMEHIYYALLVKSNKMASASESSHLEVQEVRKMAQEIRKKRIHFQQTFYKTYMLNEDYRSNSI</sequence>
<dbReference type="AlphaFoldDB" id="W4QDM8"/>
<dbReference type="OrthoDB" id="2921533at2"/>
<evidence type="ECO:0000313" key="2">
    <source>
        <dbReference type="Proteomes" id="UP000018895"/>
    </source>
</evidence>
<dbReference type="RefSeq" id="WP_035341766.1">
    <property type="nucleotide sequence ID" value="NZ_BAUU01000007.1"/>
</dbReference>
<proteinExistence type="predicted"/>
<gene>
    <name evidence="1" type="ORF">JCM9152_1177</name>
</gene>
<keyword evidence="2" id="KW-1185">Reference proteome</keyword>
<organism evidence="1 2">
    <name type="scientific">Halalkalibacter hemicellulosilyticusJCM 9152</name>
    <dbReference type="NCBI Taxonomy" id="1236971"/>
    <lineage>
        <taxon>Bacteria</taxon>
        <taxon>Bacillati</taxon>
        <taxon>Bacillota</taxon>
        <taxon>Bacilli</taxon>
        <taxon>Bacillales</taxon>
        <taxon>Bacillaceae</taxon>
        <taxon>Halalkalibacter</taxon>
    </lineage>
</organism>
<name>W4QDM8_9BACI</name>
<comment type="caution">
    <text evidence="1">The sequence shown here is derived from an EMBL/GenBank/DDBJ whole genome shotgun (WGS) entry which is preliminary data.</text>
</comment>
<accession>W4QDM8</accession>
<dbReference type="EMBL" id="BAUU01000007">
    <property type="protein sequence ID" value="GAE29793.1"/>
    <property type="molecule type" value="Genomic_DNA"/>
</dbReference>
<dbReference type="Proteomes" id="UP000018895">
    <property type="component" value="Unassembled WGS sequence"/>
</dbReference>
<protein>
    <submittedName>
        <fullName evidence="1">Uncharacterized protein</fullName>
    </submittedName>
</protein>
<reference evidence="1" key="1">
    <citation type="journal article" date="2014" name="Genome Announc.">
        <title>Draft Genome Sequences of Three Alkaliphilic Bacillus Strains, Bacillus wakoensis JCM 9140T, Bacillus akibai JCM 9157T, and Bacillus hemicellulosilyticus JCM 9152T.</title>
        <authorList>
            <person name="Yuki M."/>
            <person name="Oshima K."/>
            <person name="Suda W."/>
            <person name="Oshida Y."/>
            <person name="Kitamura K."/>
            <person name="Iida T."/>
            <person name="Hattori M."/>
            <person name="Ohkuma M."/>
        </authorList>
    </citation>
    <scope>NUCLEOTIDE SEQUENCE [LARGE SCALE GENOMIC DNA]</scope>
    <source>
        <strain evidence="1">JCM 9152</strain>
    </source>
</reference>